<feature type="domain" description="PD-(D/E)XK endonuclease-like" evidence="1">
    <location>
        <begin position="701"/>
        <end position="928"/>
    </location>
</feature>
<name>A0ABX8GTY8_9BACT</name>
<dbReference type="Proteomes" id="UP000682802">
    <property type="component" value="Chromosome 1"/>
</dbReference>
<keyword evidence="3" id="KW-1185">Reference proteome</keyword>
<dbReference type="SUPFAM" id="SSF52540">
    <property type="entry name" value="P-loop containing nucleoside triphosphate hydrolases"/>
    <property type="match status" value="1"/>
</dbReference>
<proteinExistence type="predicted"/>
<reference evidence="2 3" key="1">
    <citation type="submission" date="2021-05" db="EMBL/GenBank/DDBJ databases">
        <title>Comparative genomic studies on the polysaccharide-degrading batcterial strains of the Flammeovirga genus.</title>
        <authorList>
            <person name="Zewei F."/>
            <person name="Zheng Z."/>
            <person name="Yu L."/>
            <person name="Ruyue G."/>
            <person name="Yanhong M."/>
            <person name="Yuanyuan C."/>
            <person name="Jingyan G."/>
            <person name="Wenjun H."/>
        </authorList>
    </citation>
    <scope>NUCLEOTIDE SEQUENCE [LARGE SCALE GENOMIC DNA]</scope>
    <source>
        <strain evidence="2 3">YS10</strain>
    </source>
</reference>
<dbReference type="InterPro" id="IPR011604">
    <property type="entry name" value="PDDEXK-like_dom_sf"/>
</dbReference>
<dbReference type="Pfam" id="PF12705">
    <property type="entry name" value="PDDEXK_1"/>
    <property type="match status" value="1"/>
</dbReference>
<protein>
    <submittedName>
        <fullName evidence="2">PD-(D/E)XK nuclease family protein</fullName>
    </submittedName>
</protein>
<evidence type="ECO:0000259" key="1">
    <source>
        <dbReference type="Pfam" id="PF12705"/>
    </source>
</evidence>
<dbReference type="InterPro" id="IPR038726">
    <property type="entry name" value="PDDEXK_AddAB-type"/>
</dbReference>
<evidence type="ECO:0000313" key="2">
    <source>
        <dbReference type="EMBL" id="QWG06831.1"/>
    </source>
</evidence>
<dbReference type="EMBL" id="CP076128">
    <property type="protein sequence ID" value="QWG06831.1"/>
    <property type="molecule type" value="Genomic_DNA"/>
</dbReference>
<accession>A0ABX8GTY8</accession>
<sequence length="1009" mass="115757">MSETFQIPFLETVAQKVYNEHKGDFTKIIIVLPSRRAGMYFKQYFGQVIDQITIAPAILSMEGFAERLSNLVKADSVTLLFELFRLYKKKDKTITIEKFAPLGKSLLREFNMIDNNLTAEQADKMFDHLREAKAIEHWASSLGDDETIEKVKEELLSKKESMVDFLEFWENLSSTYFEFKKELKKQGLAYGGLAFREAFDKLEERIDYLGVEKVIFAGFSQMSGVEQSIVQTLTDLGKAQSYFDADKRYFKSHHEAGHYLRRYVNGFAAQHVDFQKDWWSTHNKSVDIKAISNTVGEAKFAGEWLTSLLDTPQKREEFKETLNHTAILLPDEALLPALLRSLPSITFEDGSTLAELTNITMGMSFSKTPLFDLLRVIFQLQERIRENDQAVLCAYFKDVQNILRHPYFQYTNSIKEFEEISTSILNEITEQQMVWIPLEKLREWGDQHPIYAAVFYFWANDYRNATKSLNNLVTTLADVLKANPDVLGISSSEGIENSFEGELLVQFYKILKRLEDTLPQFAQDNGQLSIYIFKQLLLELLRGATVPFTGVPIAPLQIMGMLESRALDFKNVLILSCNEGKLPIKKTVEAIIPFDTRTQFGLPTYLDNDAAFAYTFYRLFHRAEHLTFAYLDANSGSDAGEMSRLVLQVKEELNEDPSCKINLDSSVWLLSKADKTMSEPVSIQKTEIFGERIKNRLKRGVSPSAINSFIRNPLTFIDEKVIGLKDEDEIEEDLDNRTFGNLIHLALEWGLRRMVGLPDKDEDTPFVLRKKDFDKALDDKTFIPKLIKDVAKEENVEMVRGQNLLLKAVAENLLQRYFRNQIEEIEASETRAITVVGLEKFVDHQFDVTIEDEKVRVRLSGMADRIDVVDGKLRVVDYKSGGYAPADLTCKNWLELLEDEHKGKLLQLIIYRYLLTSAGFDKGNASFQKKITRANILLQKEGLPEIDLSKDVASGFYFFRKINDGLKTCKMDQPLGENTDLKFLEKTELFIEELVKKMLDTSILLEDVM</sequence>
<dbReference type="Gene3D" id="3.90.320.10">
    <property type="match status" value="1"/>
</dbReference>
<gene>
    <name evidence="2" type="ORF">KM029_16200</name>
</gene>
<organism evidence="2 3">
    <name type="scientific">Flammeovirga kamogawensis</name>
    <dbReference type="NCBI Taxonomy" id="373891"/>
    <lineage>
        <taxon>Bacteria</taxon>
        <taxon>Pseudomonadati</taxon>
        <taxon>Bacteroidota</taxon>
        <taxon>Cytophagia</taxon>
        <taxon>Cytophagales</taxon>
        <taxon>Flammeovirgaceae</taxon>
        <taxon>Flammeovirga</taxon>
    </lineage>
</organism>
<dbReference type="RefSeq" id="WP_144074239.1">
    <property type="nucleotide sequence ID" value="NZ_CP076128.1"/>
</dbReference>
<evidence type="ECO:0000313" key="3">
    <source>
        <dbReference type="Proteomes" id="UP000682802"/>
    </source>
</evidence>
<dbReference type="InterPro" id="IPR027417">
    <property type="entry name" value="P-loop_NTPase"/>
</dbReference>